<name>A0A1G2BPD0_9BACT</name>
<sequence>MIMRKTSGKLILAVVRRARRLKLDLTRRDLRSFSNHDLRECLLDKSDDPGGRLRRLELQCQGQLDFYLG</sequence>
<reference evidence="1 2" key="1">
    <citation type="journal article" date="2016" name="Nat. Commun.">
        <title>Thousands of microbial genomes shed light on interconnected biogeochemical processes in an aquifer system.</title>
        <authorList>
            <person name="Anantharaman K."/>
            <person name="Brown C.T."/>
            <person name="Hug L.A."/>
            <person name="Sharon I."/>
            <person name="Castelle C.J."/>
            <person name="Probst A.J."/>
            <person name="Thomas B.C."/>
            <person name="Singh A."/>
            <person name="Wilkins M.J."/>
            <person name="Karaoz U."/>
            <person name="Brodie E.L."/>
            <person name="Williams K.H."/>
            <person name="Hubbard S.S."/>
            <person name="Banfield J.F."/>
        </authorList>
    </citation>
    <scope>NUCLEOTIDE SEQUENCE [LARGE SCALE GENOMIC DNA]</scope>
</reference>
<proteinExistence type="predicted"/>
<dbReference type="Proteomes" id="UP000178248">
    <property type="component" value="Unassembled WGS sequence"/>
</dbReference>
<gene>
    <name evidence="1" type="ORF">A3B30_03220</name>
</gene>
<dbReference type="EMBL" id="MHKM01000047">
    <property type="protein sequence ID" value="OGY90459.1"/>
    <property type="molecule type" value="Genomic_DNA"/>
</dbReference>
<dbReference type="AlphaFoldDB" id="A0A1G2BPD0"/>
<accession>A0A1G2BPD0</accession>
<protein>
    <submittedName>
        <fullName evidence="1">Uncharacterized protein</fullName>
    </submittedName>
</protein>
<evidence type="ECO:0000313" key="2">
    <source>
        <dbReference type="Proteomes" id="UP000178248"/>
    </source>
</evidence>
<organism evidence="1 2">
    <name type="scientific">Candidatus Komeilibacteria bacterium RIFCSPLOWO2_01_FULL_52_15</name>
    <dbReference type="NCBI Taxonomy" id="1798551"/>
    <lineage>
        <taxon>Bacteria</taxon>
        <taxon>Candidatus Komeiliibacteriota</taxon>
    </lineage>
</organism>
<comment type="caution">
    <text evidence="1">The sequence shown here is derived from an EMBL/GenBank/DDBJ whole genome shotgun (WGS) entry which is preliminary data.</text>
</comment>
<evidence type="ECO:0000313" key="1">
    <source>
        <dbReference type="EMBL" id="OGY90459.1"/>
    </source>
</evidence>